<proteinExistence type="predicted"/>
<sequence>MTSEEPLHGAQISRWNRQSRMEPFAVHQEVLVDDNGRGIEHVLPAERIGGHHAPPPPVYHVVDSKYQHQVAQEKTHERWKAPHVPAGLELDINRLEVFARRQDVSPHRVAILNVLCAEQHGAHRRVDPRDGAKVEAAHDDVGAVRPMLAHDMADALDEFEQPQVEPQPSDR</sequence>
<dbReference type="AlphaFoldDB" id="W4GC17"/>
<dbReference type="VEuPathDB" id="FungiDB:H257_09513"/>
<reference evidence="1" key="1">
    <citation type="submission" date="2013-12" db="EMBL/GenBank/DDBJ databases">
        <title>The Genome Sequence of Aphanomyces astaci APO3.</title>
        <authorList>
            <consortium name="The Broad Institute Genomics Platform"/>
            <person name="Russ C."/>
            <person name="Tyler B."/>
            <person name="van West P."/>
            <person name="Dieguez-Uribeondo J."/>
            <person name="Young S.K."/>
            <person name="Zeng Q."/>
            <person name="Gargeya S."/>
            <person name="Fitzgerald M."/>
            <person name="Abouelleil A."/>
            <person name="Alvarado L."/>
            <person name="Chapman S.B."/>
            <person name="Gainer-Dewar J."/>
            <person name="Goldberg J."/>
            <person name="Griggs A."/>
            <person name="Gujja S."/>
            <person name="Hansen M."/>
            <person name="Howarth C."/>
            <person name="Imamovic A."/>
            <person name="Ireland A."/>
            <person name="Larimer J."/>
            <person name="McCowan C."/>
            <person name="Murphy C."/>
            <person name="Pearson M."/>
            <person name="Poon T.W."/>
            <person name="Priest M."/>
            <person name="Roberts A."/>
            <person name="Saif S."/>
            <person name="Shea T."/>
            <person name="Sykes S."/>
            <person name="Wortman J."/>
            <person name="Nusbaum C."/>
            <person name="Birren B."/>
        </authorList>
    </citation>
    <scope>NUCLEOTIDE SEQUENCE [LARGE SCALE GENOMIC DNA]</scope>
    <source>
        <strain evidence="1">APO3</strain>
    </source>
</reference>
<organism evidence="1">
    <name type="scientific">Aphanomyces astaci</name>
    <name type="common">Crayfish plague agent</name>
    <dbReference type="NCBI Taxonomy" id="112090"/>
    <lineage>
        <taxon>Eukaryota</taxon>
        <taxon>Sar</taxon>
        <taxon>Stramenopiles</taxon>
        <taxon>Oomycota</taxon>
        <taxon>Saprolegniomycetes</taxon>
        <taxon>Saprolegniales</taxon>
        <taxon>Verrucalvaceae</taxon>
        <taxon>Aphanomyces</taxon>
    </lineage>
</organism>
<dbReference type="RefSeq" id="XP_009834048.1">
    <property type="nucleotide sequence ID" value="XM_009835746.1"/>
</dbReference>
<accession>W4GC17</accession>
<dbReference type="EMBL" id="KI913136">
    <property type="protein sequence ID" value="ETV76503.1"/>
    <property type="molecule type" value="Genomic_DNA"/>
</dbReference>
<name>W4GC17_APHAT</name>
<protein>
    <submittedName>
        <fullName evidence="1">Uncharacterized protein</fullName>
    </submittedName>
</protein>
<gene>
    <name evidence="1" type="ORF">H257_09513</name>
</gene>
<dbReference type="GeneID" id="20811509"/>
<evidence type="ECO:0000313" key="1">
    <source>
        <dbReference type="EMBL" id="ETV76503.1"/>
    </source>
</evidence>